<dbReference type="EMBL" id="NVMX01000010">
    <property type="protein sequence ID" value="PDZ99328.1"/>
    <property type="molecule type" value="Genomic_DNA"/>
</dbReference>
<evidence type="ECO:0000256" key="1">
    <source>
        <dbReference type="SAM" id="Phobius"/>
    </source>
</evidence>
<evidence type="ECO:0000313" key="4">
    <source>
        <dbReference type="Proteomes" id="UP000219922"/>
    </source>
</evidence>
<protein>
    <recommendedName>
        <fullName evidence="5">YfzA-like protein</fullName>
    </recommendedName>
</protein>
<dbReference type="Pfam" id="PF14118">
    <property type="entry name" value="YfzA"/>
    <property type="match status" value="1"/>
</dbReference>
<reference evidence="3 4" key="1">
    <citation type="submission" date="2017-09" db="EMBL/GenBank/DDBJ databases">
        <title>Large-scale bioinformatics analysis of Bacillus genomes uncovers conserved roles of natural products in bacterial physiology.</title>
        <authorList>
            <consortium name="Agbiome Team Llc"/>
            <person name="Bleich R.M."/>
            <person name="Grubbs K.J."/>
            <person name="Santa Maria K.C."/>
            <person name="Allen S.E."/>
            <person name="Farag S."/>
            <person name="Shank E.A."/>
            <person name="Bowers A."/>
        </authorList>
    </citation>
    <scope>NUCLEOTIDE SEQUENCE [LARGE SCALE GENOMIC DNA]</scope>
    <source>
        <strain evidence="3 4">AFS092789</strain>
    </source>
</reference>
<organism evidence="3 4">
    <name type="scientific">Bacillus cereus</name>
    <dbReference type="NCBI Taxonomy" id="1396"/>
    <lineage>
        <taxon>Bacteria</taxon>
        <taxon>Bacillati</taxon>
        <taxon>Bacillota</taxon>
        <taxon>Bacilli</taxon>
        <taxon>Bacillales</taxon>
        <taxon>Bacillaceae</taxon>
        <taxon>Bacillus</taxon>
        <taxon>Bacillus cereus group</taxon>
    </lineage>
</organism>
<evidence type="ECO:0000313" key="2">
    <source>
        <dbReference type="EMBL" id="MBY0039661.1"/>
    </source>
</evidence>
<dbReference type="AlphaFoldDB" id="A0A9X7DBI2"/>
<proteinExistence type="predicted"/>
<name>A0A9X7DBI2_BACCE</name>
<dbReference type="RefSeq" id="WP_033667163.1">
    <property type="nucleotide sequence ID" value="NZ_CP053951.1"/>
</dbReference>
<keyword evidence="1" id="KW-0812">Transmembrane</keyword>
<dbReference type="EMBL" id="JACLPZ010000040">
    <property type="protein sequence ID" value="MBY0039661.1"/>
    <property type="molecule type" value="Genomic_DNA"/>
</dbReference>
<dbReference type="Proteomes" id="UP000219922">
    <property type="component" value="Unassembled WGS sequence"/>
</dbReference>
<keyword evidence="1" id="KW-1133">Transmembrane helix</keyword>
<dbReference type="Proteomes" id="UP001197806">
    <property type="component" value="Unassembled WGS sequence"/>
</dbReference>
<feature type="transmembrane region" description="Helical" evidence="1">
    <location>
        <begin position="12"/>
        <end position="33"/>
    </location>
</feature>
<evidence type="ECO:0000313" key="3">
    <source>
        <dbReference type="EMBL" id="PDZ99328.1"/>
    </source>
</evidence>
<sequence length="92" mass="10750">MFKEGGKFRYLGAFFIVQLLFILCEITGWVPNFRPGGEFFNRILNSQFFTEWFTLYTIPQFNVFTAFFAITLLPYALVGAMKDVTARKNIKE</sequence>
<evidence type="ECO:0008006" key="5">
    <source>
        <dbReference type="Google" id="ProtNLM"/>
    </source>
</evidence>
<feature type="transmembrane region" description="Helical" evidence="1">
    <location>
        <begin position="53"/>
        <end position="78"/>
    </location>
</feature>
<keyword evidence="1" id="KW-0472">Membrane</keyword>
<comment type="caution">
    <text evidence="3">The sequence shown here is derived from an EMBL/GenBank/DDBJ whole genome shotgun (WGS) entry which is preliminary data.</text>
</comment>
<accession>A0A9X7DBI2</accession>
<reference evidence="2" key="2">
    <citation type="submission" date="2020-08" db="EMBL/GenBank/DDBJ databases">
        <title>Fungal Genomes of the International Space Station.</title>
        <authorList>
            <person name="Seuylemezian A."/>
            <person name="Singh N.K."/>
            <person name="Wood J."/>
            <person name="Venkateswaran K."/>
        </authorList>
    </citation>
    <scope>NUCLEOTIDE SEQUENCE</scope>
    <source>
        <strain evidence="2">I2-B2</strain>
    </source>
</reference>
<gene>
    <name evidence="3" type="ORF">CON36_09220</name>
    <name evidence="2" type="ORF">H7U08_24465</name>
</gene>
<dbReference type="InterPro" id="IPR025627">
    <property type="entry name" value="YfzA"/>
</dbReference>